<keyword evidence="1" id="KW-0378">Hydrolase</keyword>
<evidence type="ECO:0000259" key="4">
    <source>
        <dbReference type="PROSITE" id="PS50175"/>
    </source>
</evidence>
<sequence length="574" mass="63807">YQPVLDLRKLLNTLHHGRLLRRHQNTTTPLQRQQPTNCGETVTYFHPSHGGIRNVASTARVTTCYMDNKNDGRGVAAVDRFPFSPLTAPNWERRIVSSLTHTVPPVHQSEGFGHTLQICPPARLDFPHMRGGSVHHVVAPLGRVENNHRFCISPQPQNTVCDQHYGSCNLVHGLNDIGSSECQTGNEKIPILQPGHFDGADSWKGFLYQFECCAKANHWTEKTKAVQLKFCLTGPAGAIVHKNPRSADWSYQRIVEEVEAAYGPCSEHAAARKTGEALHVLRDDIYEKVAVVYANCTEREQDRISVEIFTNALADPDLIQKLLEERPRTLALAYRIAQRYDATRKAACAVTQLMRPTTCNLTSQGARLAIVHEDRNLSQWEPPEKHRQQFISSKNKHLSNIICHNCSGVGHLRRSCPSPHQPKVKHTHPKKPSAPDTVIICTKNGKEEMCIQILIHGITICALLDSGARRNVLSLRDFNSFVLECRSTIQPSAAQTLQGIGPEGLPVLGEVILPVHVGSKMVDVNFIIADTAESTGVILGQPFLQQSNACMDYGCKEITMFGEKVPQLGFDLQD</sequence>
<dbReference type="PROSITE" id="PS50158">
    <property type="entry name" value="ZF_CCHC"/>
    <property type="match status" value="1"/>
</dbReference>
<dbReference type="InterPro" id="IPR036875">
    <property type="entry name" value="Znf_CCHC_sf"/>
</dbReference>
<comment type="caution">
    <text evidence="5">The sequence shown here is derived from an EMBL/GenBank/DDBJ whole genome shotgun (WGS) entry which is preliminary data.</text>
</comment>
<feature type="non-terminal residue" evidence="5">
    <location>
        <position position="1"/>
    </location>
</feature>
<proteinExistence type="predicted"/>
<dbReference type="SUPFAM" id="SSF50630">
    <property type="entry name" value="Acid proteases"/>
    <property type="match status" value="1"/>
</dbReference>
<dbReference type="SUPFAM" id="SSF57756">
    <property type="entry name" value="Retrovirus zinc finger-like domains"/>
    <property type="match status" value="1"/>
</dbReference>
<reference evidence="5 6" key="1">
    <citation type="submission" date="2021-06" db="EMBL/GenBank/DDBJ databases">
        <authorList>
            <person name="Palmer J.M."/>
        </authorList>
    </citation>
    <scope>NUCLEOTIDE SEQUENCE [LARGE SCALE GENOMIC DNA]</scope>
    <source>
        <strain evidence="5 6">XC_2019</strain>
        <tissue evidence="5">Muscle</tissue>
    </source>
</reference>
<gene>
    <name evidence="5" type="ORF">XENOCAPTIV_007278</name>
</gene>
<evidence type="ECO:0008006" key="7">
    <source>
        <dbReference type="Google" id="ProtNLM"/>
    </source>
</evidence>
<feature type="domain" description="Peptidase A2" evidence="4">
    <location>
        <begin position="460"/>
        <end position="501"/>
    </location>
</feature>
<dbReference type="InterPro" id="IPR021109">
    <property type="entry name" value="Peptidase_aspartic_dom_sf"/>
</dbReference>
<evidence type="ECO:0000313" key="6">
    <source>
        <dbReference type="Proteomes" id="UP001434883"/>
    </source>
</evidence>
<dbReference type="Gene3D" id="2.40.70.10">
    <property type="entry name" value="Acid Proteases"/>
    <property type="match status" value="1"/>
</dbReference>
<dbReference type="Proteomes" id="UP001434883">
    <property type="component" value="Unassembled WGS sequence"/>
</dbReference>
<feature type="domain" description="CCHC-type" evidence="3">
    <location>
        <begin position="403"/>
        <end position="418"/>
    </location>
</feature>
<organism evidence="5 6">
    <name type="scientific">Xenoophorus captivus</name>
    <dbReference type="NCBI Taxonomy" id="1517983"/>
    <lineage>
        <taxon>Eukaryota</taxon>
        <taxon>Metazoa</taxon>
        <taxon>Chordata</taxon>
        <taxon>Craniata</taxon>
        <taxon>Vertebrata</taxon>
        <taxon>Euteleostomi</taxon>
        <taxon>Actinopterygii</taxon>
        <taxon>Neopterygii</taxon>
        <taxon>Teleostei</taxon>
        <taxon>Neoteleostei</taxon>
        <taxon>Acanthomorphata</taxon>
        <taxon>Ovalentaria</taxon>
        <taxon>Atherinomorphae</taxon>
        <taxon>Cyprinodontiformes</taxon>
        <taxon>Goodeidae</taxon>
        <taxon>Xenoophorus</taxon>
    </lineage>
</organism>
<keyword evidence="2" id="KW-0863">Zinc-finger</keyword>
<keyword evidence="6" id="KW-1185">Reference proteome</keyword>
<name>A0ABV0QCV3_9TELE</name>
<dbReference type="InterPro" id="IPR001878">
    <property type="entry name" value="Znf_CCHC"/>
</dbReference>
<dbReference type="InterPro" id="IPR001995">
    <property type="entry name" value="Peptidase_A2_cat"/>
</dbReference>
<dbReference type="PANTHER" id="PTHR19963">
    <property type="entry name" value="CCHC-TYPE DOMAIN-CONTAINING PROTEIN"/>
    <property type="match status" value="1"/>
</dbReference>
<dbReference type="CDD" id="cd00303">
    <property type="entry name" value="retropepsin_like"/>
    <property type="match status" value="1"/>
</dbReference>
<evidence type="ECO:0000313" key="5">
    <source>
        <dbReference type="EMBL" id="MEQ2193639.1"/>
    </source>
</evidence>
<keyword evidence="2" id="KW-0862">Zinc</keyword>
<accession>A0ABV0QCV3</accession>
<dbReference type="PROSITE" id="PS50175">
    <property type="entry name" value="ASP_PROT_RETROV"/>
    <property type="match status" value="1"/>
</dbReference>
<dbReference type="PANTHER" id="PTHR19963:SF30">
    <property type="entry name" value="ENDONUCLEASE_EXONUCLEASE_PHOSPHATASE DOMAIN-CONTAINING PROTEIN"/>
    <property type="match status" value="1"/>
</dbReference>
<evidence type="ECO:0000256" key="1">
    <source>
        <dbReference type="ARBA" id="ARBA00022801"/>
    </source>
</evidence>
<protein>
    <recommendedName>
        <fullName evidence="7">CCHC-type domain-containing protein</fullName>
    </recommendedName>
</protein>
<evidence type="ECO:0000259" key="3">
    <source>
        <dbReference type="PROSITE" id="PS50158"/>
    </source>
</evidence>
<evidence type="ECO:0000256" key="2">
    <source>
        <dbReference type="PROSITE-ProRule" id="PRU00047"/>
    </source>
</evidence>
<keyword evidence="2" id="KW-0479">Metal-binding</keyword>
<dbReference type="EMBL" id="JAHRIN010008585">
    <property type="protein sequence ID" value="MEQ2193639.1"/>
    <property type="molecule type" value="Genomic_DNA"/>
</dbReference>